<dbReference type="GO" id="GO:0005524">
    <property type="term" value="F:ATP binding"/>
    <property type="evidence" value="ECO:0007669"/>
    <property type="project" value="UniProtKB-UniRule"/>
</dbReference>
<feature type="domain" description="UvrD-like helicase ATP-binding" evidence="11">
    <location>
        <begin position="310"/>
        <end position="633"/>
    </location>
</feature>
<dbReference type="Pfam" id="PF13361">
    <property type="entry name" value="UvrD_C"/>
    <property type="match status" value="1"/>
</dbReference>
<evidence type="ECO:0000313" key="13">
    <source>
        <dbReference type="EMBL" id="PHD56526.1"/>
    </source>
</evidence>
<dbReference type="CDD" id="cd17932">
    <property type="entry name" value="DEXQc_UvrD"/>
    <property type="match status" value="1"/>
</dbReference>
<evidence type="ECO:0000256" key="6">
    <source>
        <dbReference type="ARBA" id="ARBA00023235"/>
    </source>
</evidence>
<evidence type="ECO:0000256" key="8">
    <source>
        <dbReference type="ARBA" id="ARBA00034808"/>
    </source>
</evidence>
<dbReference type="PROSITE" id="PS51198">
    <property type="entry name" value="UVRD_HELICASE_ATP_BIND"/>
    <property type="match status" value="1"/>
</dbReference>
<evidence type="ECO:0000256" key="1">
    <source>
        <dbReference type="ARBA" id="ARBA00009922"/>
    </source>
</evidence>
<reference evidence="13 14" key="1">
    <citation type="submission" date="2017-09" db="EMBL/GenBank/DDBJ databases">
        <title>Large-scale bioinformatics analysis of Bacillus genomes uncovers conserved roles of natural products in bacterial physiology.</title>
        <authorList>
            <consortium name="Agbiome Team Llc"/>
            <person name="Bleich R.M."/>
            <person name="Grubbs K.J."/>
            <person name="Santa Maria K.C."/>
            <person name="Allen S.E."/>
            <person name="Farag S."/>
            <person name="Shank E.A."/>
            <person name="Bowers A."/>
        </authorList>
    </citation>
    <scope>NUCLEOTIDE SEQUENCE [LARGE SCALE GENOMIC DNA]</scope>
    <source>
        <strain evidence="13 14">AFS044295</strain>
    </source>
</reference>
<dbReference type="InterPro" id="IPR011528">
    <property type="entry name" value="NERD"/>
</dbReference>
<dbReference type="GO" id="GO:0000725">
    <property type="term" value="P:recombinational repair"/>
    <property type="evidence" value="ECO:0007669"/>
    <property type="project" value="TreeGrafter"/>
</dbReference>
<feature type="binding site" evidence="10">
    <location>
        <begin position="331"/>
        <end position="338"/>
    </location>
    <ligand>
        <name>ATP</name>
        <dbReference type="ChEBI" id="CHEBI:30616"/>
    </ligand>
</feature>
<comment type="catalytic activity">
    <reaction evidence="7">
        <text>Couples ATP hydrolysis with the unwinding of duplex DNA by translocating in the 3'-5' direction.</text>
        <dbReference type="EC" id="5.6.2.4"/>
    </reaction>
</comment>
<keyword evidence="2 10" id="KW-0547">Nucleotide-binding</keyword>
<proteinExistence type="inferred from homology"/>
<dbReference type="PROSITE" id="PS51217">
    <property type="entry name" value="UVRD_HELICASE_CTER"/>
    <property type="match status" value="1"/>
</dbReference>
<evidence type="ECO:0000256" key="10">
    <source>
        <dbReference type="PROSITE-ProRule" id="PRU00560"/>
    </source>
</evidence>
<name>A0A2C4PUU2_9BACI</name>
<evidence type="ECO:0000313" key="14">
    <source>
        <dbReference type="Proteomes" id="UP000223364"/>
    </source>
</evidence>
<keyword evidence="4 10" id="KW-0347">Helicase</keyword>
<protein>
    <recommendedName>
        <fullName evidence="8">DNA 3'-5' helicase</fullName>
        <ecNumber evidence="8">5.6.2.4</ecNumber>
    </recommendedName>
</protein>
<dbReference type="GO" id="GO:0003677">
    <property type="term" value="F:DNA binding"/>
    <property type="evidence" value="ECO:0007669"/>
    <property type="project" value="InterPro"/>
</dbReference>
<keyword evidence="3 10" id="KW-0378">Hydrolase</keyword>
<gene>
    <name evidence="13" type="ORF">COF57_26990</name>
</gene>
<evidence type="ECO:0000256" key="9">
    <source>
        <dbReference type="ARBA" id="ARBA00048988"/>
    </source>
</evidence>
<keyword evidence="6" id="KW-0413">Isomerase</keyword>
<dbReference type="Pfam" id="PF08378">
    <property type="entry name" value="NERD"/>
    <property type="match status" value="1"/>
</dbReference>
<dbReference type="InterPro" id="IPR027417">
    <property type="entry name" value="P-loop_NTPase"/>
</dbReference>
<dbReference type="InterPro" id="IPR014017">
    <property type="entry name" value="DNA_helicase_UvrD-like_C"/>
</dbReference>
<accession>A0A2C4PUU2</accession>
<dbReference type="GO" id="GO:0005829">
    <property type="term" value="C:cytosol"/>
    <property type="evidence" value="ECO:0007669"/>
    <property type="project" value="TreeGrafter"/>
</dbReference>
<dbReference type="EMBL" id="NUSP01000033">
    <property type="protein sequence ID" value="PHD56526.1"/>
    <property type="molecule type" value="Genomic_DNA"/>
</dbReference>
<dbReference type="EC" id="5.6.2.4" evidence="8"/>
<dbReference type="Proteomes" id="UP000223364">
    <property type="component" value="Unassembled WGS sequence"/>
</dbReference>
<evidence type="ECO:0000259" key="12">
    <source>
        <dbReference type="PROSITE" id="PS51217"/>
    </source>
</evidence>
<keyword evidence="5 10" id="KW-0067">ATP-binding</keyword>
<comment type="similarity">
    <text evidence="1">Belongs to the helicase family. UvrD subfamily.</text>
</comment>
<dbReference type="SUPFAM" id="SSF52540">
    <property type="entry name" value="P-loop containing nucleoside triphosphate hydrolases"/>
    <property type="match status" value="1"/>
</dbReference>
<dbReference type="InterPro" id="IPR014016">
    <property type="entry name" value="UvrD-like_ATP-bd"/>
</dbReference>
<dbReference type="GO" id="GO:0016887">
    <property type="term" value="F:ATP hydrolysis activity"/>
    <property type="evidence" value="ECO:0007669"/>
    <property type="project" value="RHEA"/>
</dbReference>
<dbReference type="GO" id="GO:0043138">
    <property type="term" value="F:3'-5' DNA helicase activity"/>
    <property type="evidence" value="ECO:0007669"/>
    <property type="project" value="UniProtKB-EC"/>
</dbReference>
<evidence type="ECO:0000256" key="2">
    <source>
        <dbReference type="ARBA" id="ARBA00022741"/>
    </source>
</evidence>
<dbReference type="RefSeq" id="WP_098816068.1">
    <property type="nucleotide sequence ID" value="NZ_NUSP01000033.1"/>
</dbReference>
<evidence type="ECO:0000256" key="4">
    <source>
        <dbReference type="ARBA" id="ARBA00022806"/>
    </source>
</evidence>
<organism evidence="13 14">
    <name type="scientific">Bacillus wiedmannii</name>
    <dbReference type="NCBI Taxonomy" id="1890302"/>
    <lineage>
        <taxon>Bacteria</taxon>
        <taxon>Bacillati</taxon>
        <taxon>Bacillota</taxon>
        <taxon>Bacilli</taxon>
        <taxon>Bacillales</taxon>
        <taxon>Bacillaceae</taxon>
        <taxon>Bacillus</taxon>
        <taxon>Bacillus cereus group</taxon>
    </lineage>
</organism>
<dbReference type="Pfam" id="PF00580">
    <property type="entry name" value="UvrD-helicase"/>
    <property type="match status" value="1"/>
</dbReference>
<dbReference type="PANTHER" id="PTHR11070">
    <property type="entry name" value="UVRD / RECB / PCRA DNA HELICASE FAMILY MEMBER"/>
    <property type="match status" value="1"/>
</dbReference>
<evidence type="ECO:0000256" key="5">
    <source>
        <dbReference type="ARBA" id="ARBA00022840"/>
    </source>
</evidence>
<dbReference type="InterPro" id="IPR000212">
    <property type="entry name" value="DNA_helicase_UvrD/REP"/>
</dbReference>
<evidence type="ECO:0000259" key="11">
    <source>
        <dbReference type="PROSITE" id="PS51198"/>
    </source>
</evidence>
<dbReference type="Gene3D" id="1.10.10.160">
    <property type="match status" value="1"/>
</dbReference>
<dbReference type="AlphaFoldDB" id="A0A2C4PUU2"/>
<evidence type="ECO:0000256" key="7">
    <source>
        <dbReference type="ARBA" id="ARBA00034617"/>
    </source>
</evidence>
<dbReference type="Gene3D" id="3.40.50.300">
    <property type="entry name" value="P-loop containing nucleotide triphosphate hydrolases"/>
    <property type="match status" value="2"/>
</dbReference>
<comment type="catalytic activity">
    <reaction evidence="9">
        <text>ATP + H2O = ADP + phosphate + H(+)</text>
        <dbReference type="Rhea" id="RHEA:13065"/>
        <dbReference type="ChEBI" id="CHEBI:15377"/>
        <dbReference type="ChEBI" id="CHEBI:15378"/>
        <dbReference type="ChEBI" id="CHEBI:30616"/>
        <dbReference type="ChEBI" id="CHEBI:43474"/>
        <dbReference type="ChEBI" id="CHEBI:456216"/>
        <dbReference type="EC" id="5.6.2.4"/>
    </reaction>
</comment>
<comment type="caution">
    <text evidence="13">The sequence shown here is derived from an EMBL/GenBank/DDBJ whole genome shotgun (WGS) entry which is preliminary data.</text>
</comment>
<dbReference type="PANTHER" id="PTHR11070:SF23">
    <property type="entry name" value="RECBCD ENZYME SUBUNIT RECB"/>
    <property type="match status" value="1"/>
</dbReference>
<dbReference type="InterPro" id="IPR013986">
    <property type="entry name" value="DExx_box_DNA_helicase_dom_sf"/>
</dbReference>
<dbReference type="GO" id="GO:0009338">
    <property type="term" value="C:exodeoxyribonuclease V complex"/>
    <property type="evidence" value="ECO:0007669"/>
    <property type="project" value="TreeGrafter"/>
</dbReference>
<feature type="domain" description="UvrD-like helicase C-terminal" evidence="12">
    <location>
        <begin position="652"/>
        <end position="930"/>
    </location>
</feature>
<sequence length="1026" mass="119795">MTKVGEVLAGLFISTFVRKKKGSKAEGIVWESIKENFKERECLGYWNYPIFSADHSGRKEPDILLLDKELGITIIEVKGITIDQIVAIQGHKWVYQNFYMEEGNPYQQAENQMHSLMDWIKEKEDLANKLSRRVLIALPYITKVEWEESGFDRLPSNPPILFKEDFSNKEAFLGRVTSVSLSRTDSPLKGNEWESLTELIHGGKLPETSGVEEGPKYSLLYIASTETKLLQDKRLFEPLLEKGVKVIVLSHFKKKPEWFPIDFYQKFEEAYLFQYVSSKQPYELEEPISVIDGAGVDKAFEKYWLDKFPSFNKGQYKVEHSPVGENLTITAGAGTGKTTVMIQRIMFLLAMVPEISLKDIVMITFTRESAQEMKHRLKQELVLRQQVTRQPRYLKYAEELREMNISTIHSFAKSLIKDLGFILGFGRNVQLKGYKVKRKEIISTILNEYVAGRPSSELGLDGFRHYELVKIVESFWDEMESKGLSKKQIADLEWREDYSSEEAFEKLNDLFTYVFPRCEEEFNQVKRRENAITIGDLVRKISEISSEKPEILKELPYQFAYLFVDEFQDSDDVQIKLVAQINKMIQARLFVVGDIKQSIYRFRGADYTSFTQLRENVDEAFIEEPLQINYRTSKTLLEKLDCYFMTWGKHGELTYEQQDRLIGNEGSTFGMNEFRVKKYNKWTDELKGKVLNEVENAQERVKNQTHESKKKKIALLVRTNNQAKRAYEWLDEHGITVEMNVGGTFYNSEAVKDFYRLLGALLYSNDAKSVLNALATPFFKTEVLLENLVKFKGDNNRIFAYLRQNHGLNKDFDIAVQELRIKPVFAVIRKFMTRDVFQTLYSKKLALIDGEPSDREKVKAKFEVHKYQTNLNHLMNLLHQQFDSTNATLYALHSWLGINIKTNREEDEPRVEAVDTEDVVEIVTVHKSKGLEYHTVIMPFTDQPFHFEWDEILFDNEKKKVGWFLKKLKLKNSYYDDLSDLETKEIVKEETRLLYVAMTRSRERLIIFQPIKRMDDTWSMQLDMGN</sequence>
<evidence type="ECO:0000256" key="3">
    <source>
        <dbReference type="ARBA" id="ARBA00022801"/>
    </source>
</evidence>
<dbReference type="Gene3D" id="1.10.486.10">
    <property type="entry name" value="PCRA, domain 4"/>
    <property type="match status" value="1"/>
</dbReference>